<dbReference type="Pfam" id="PF13439">
    <property type="entry name" value="Glyco_transf_4"/>
    <property type="match status" value="1"/>
</dbReference>
<protein>
    <recommendedName>
        <fullName evidence="5">Glycosyl transferase family 1 domain-containing protein</fullName>
    </recommendedName>
</protein>
<dbReference type="Proteomes" id="UP000231025">
    <property type="component" value="Unassembled WGS sequence"/>
</dbReference>
<dbReference type="PANTHER" id="PTHR45947">
    <property type="entry name" value="SULFOQUINOVOSYL TRANSFERASE SQD2"/>
    <property type="match status" value="1"/>
</dbReference>
<dbReference type="Gene3D" id="3.40.50.2000">
    <property type="entry name" value="Glycogen Phosphorylase B"/>
    <property type="match status" value="2"/>
</dbReference>
<sequence>MKVALVHDQLREFGGAERVLVALKKIFPQADIYTTTFDLNSLGSHKKLIKDWKVHLSWFGKIPLLNRFYSPFRFLTPVIWESFDFSKYDLVISSSGSWMSKGIKTNKPTIHISYIHHPPRYLYGYETAIEWQKFWLVKIYGHLINHSLRQWDFIASQRPDYLIANSEETKKRIEKFYRRSSTVIYPPVTIAHPRGVQEISQKIHLGGESYFITVSRLAKAKHIDVLIKAANKMRFNLKIVGTGRDEKYLKSIAGPTVEFLEEVSDSQMKKIYQNAKVFLFASRDEEFGIAVVEAMGYGLPVIAYNSGGIPEYVIDEKNGFLFDQLDESSLVKKVNELTNLSNEKYLEMRKETRKTAERFSEENFKKNILDFIKKHVRTS</sequence>
<dbReference type="GO" id="GO:0016757">
    <property type="term" value="F:glycosyltransferase activity"/>
    <property type="evidence" value="ECO:0007669"/>
    <property type="project" value="InterPro"/>
</dbReference>
<accession>A0A2G9Y6P0</accession>
<comment type="caution">
    <text evidence="3">The sequence shown here is derived from an EMBL/GenBank/DDBJ whole genome shotgun (WGS) entry which is preliminary data.</text>
</comment>
<dbReference type="AlphaFoldDB" id="A0A2G9Y6P0"/>
<feature type="domain" description="Glycosyltransferase subfamily 4-like N-terminal" evidence="2">
    <location>
        <begin position="13"/>
        <end position="189"/>
    </location>
</feature>
<dbReference type="InterPro" id="IPR001296">
    <property type="entry name" value="Glyco_trans_1"/>
</dbReference>
<evidence type="ECO:0000259" key="2">
    <source>
        <dbReference type="Pfam" id="PF13439"/>
    </source>
</evidence>
<dbReference type="EMBL" id="PCRE01000039">
    <property type="protein sequence ID" value="PIP14890.1"/>
    <property type="molecule type" value="Genomic_DNA"/>
</dbReference>
<dbReference type="SUPFAM" id="SSF53756">
    <property type="entry name" value="UDP-Glycosyltransferase/glycogen phosphorylase"/>
    <property type="match status" value="1"/>
</dbReference>
<dbReference type="Pfam" id="PF00534">
    <property type="entry name" value="Glycos_transf_1"/>
    <property type="match status" value="1"/>
</dbReference>
<evidence type="ECO:0000259" key="1">
    <source>
        <dbReference type="Pfam" id="PF00534"/>
    </source>
</evidence>
<organism evidence="3 4">
    <name type="scientific">Candidatus Roizmanbacteria bacterium CG23_combo_of_CG06-09_8_20_14_all_35_49</name>
    <dbReference type="NCBI Taxonomy" id="1974863"/>
    <lineage>
        <taxon>Bacteria</taxon>
        <taxon>Candidatus Roizmaniibacteriota</taxon>
    </lineage>
</organism>
<evidence type="ECO:0000313" key="3">
    <source>
        <dbReference type="EMBL" id="PIP14890.1"/>
    </source>
</evidence>
<evidence type="ECO:0000313" key="4">
    <source>
        <dbReference type="Proteomes" id="UP000231025"/>
    </source>
</evidence>
<name>A0A2G9Y6P0_9BACT</name>
<reference evidence="3 4" key="1">
    <citation type="submission" date="2017-09" db="EMBL/GenBank/DDBJ databases">
        <title>Depth-based differentiation of microbial function through sediment-hosted aquifers and enrichment of novel symbionts in the deep terrestrial subsurface.</title>
        <authorList>
            <person name="Probst A.J."/>
            <person name="Ladd B."/>
            <person name="Jarett J.K."/>
            <person name="Geller-Mcgrath D.E."/>
            <person name="Sieber C.M."/>
            <person name="Emerson J.B."/>
            <person name="Anantharaman K."/>
            <person name="Thomas B.C."/>
            <person name="Malmstrom R."/>
            <person name="Stieglmeier M."/>
            <person name="Klingl A."/>
            <person name="Woyke T."/>
            <person name="Ryan C.M."/>
            <person name="Banfield J.F."/>
        </authorList>
    </citation>
    <scope>NUCLEOTIDE SEQUENCE [LARGE SCALE GENOMIC DNA]</scope>
    <source>
        <strain evidence="3">CG23_combo_of_CG06-09_8_20_14_all_35_49</strain>
    </source>
</reference>
<dbReference type="InterPro" id="IPR028098">
    <property type="entry name" value="Glyco_trans_4-like_N"/>
</dbReference>
<gene>
    <name evidence="3" type="ORF">COX47_02700</name>
</gene>
<feature type="domain" description="Glycosyl transferase family 1" evidence="1">
    <location>
        <begin position="199"/>
        <end position="354"/>
    </location>
</feature>
<dbReference type="InterPro" id="IPR050194">
    <property type="entry name" value="Glycosyltransferase_grp1"/>
</dbReference>
<proteinExistence type="predicted"/>
<dbReference type="PANTHER" id="PTHR45947:SF3">
    <property type="entry name" value="SULFOQUINOVOSYL TRANSFERASE SQD2"/>
    <property type="match status" value="1"/>
</dbReference>
<evidence type="ECO:0008006" key="5">
    <source>
        <dbReference type="Google" id="ProtNLM"/>
    </source>
</evidence>